<keyword evidence="2" id="KW-1185">Reference proteome</keyword>
<reference evidence="1 2" key="1">
    <citation type="submission" date="2016-07" db="EMBL/GenBank/DDBJ databases">
        <title>Acinetobacter sp. ANC 4603.</title>
        <authorList>
            <person name="Radolfova-Krizova L."/>
            <person name="Nemec A."/>
        </authorList>
    </citation>
    <scope>NUCLEOTIDE SEQUENCE [LARGE SCALE GENOMIC DNA]</scope>
    <source>
        <strain evidence="1 2">ANC 4603</strain>
    </source>
</reference>
<accession>A0A1C3CZ21</accession>
<evidence type="ECO:0000313" key="1">
    <source>
        <dbReference type="EMBL" id="ODA13789.1"/>
    </source>
</evidence>
<dbReference type="AlphaFoldDB" id="A0A1C3CZ21"/>
<dbReference type="OrthoDB" id="378654at2"/>
<evidence type="ECO:0008006" key="3">
    <source>
        <dbReference type="Google" id="ProtNLM"/>
    </source>
</evidence>
<protein>
    <recommendedName>
        <fullName evidence="3">DUF1853 domain-containing protein</fullName>
    </recommendedName>
</protein>
<name>A0A1C3CZ21_9GAMM</name>
<comment type="caution">
    <text evidence="1">The sequence shown here is derived from an EMBL/GenBank/DDBJ whole genome shotgun (WGS) entry which is preliminary data.</text>
</comment>
<dbReference type="InterPro" id="IPR015003">
    <property type="entry name" value="DUF1853"/>
</dbReference>
<organism evidence="1 2">
    <name type="scientific">Acinetobacter celticus</name>
    <dbReference type="NCBI Taxonomy" id="1891224"/>
    <lineage>
        <taxon>Bacteria</taxon>
        <taxon>Pseudomonadati</taxon>
        <taxon>Pseudomonadota</taxon>
        <taxon>Gammaproteobacteria</taxon>
        <taxon>Moraxellales</taxon>
        <taxon>Moraxellaceae</taxon>
        <taxon>Acinetobacter</taxon>
    </lineage>
</organism>
<proteinExistence type="predicted"/>
<dbReference type="Pfam" id="PF08907">
    <property type="entry name" value="DUF1853"/>
    <property type="match status" value="1"/>
</dbReference>
<dbReference type="RefSeq" id="WP_068886629.1">
    <property type="nucleotide sequence ID" value="NZ_CBCRUU010000001.1"/>
</dbReference>
<sequence>MHLKFLNTELNEPWLALKQPQVRQLAFCIGSPNILQNIPADLNLHFSFQFHDNKIWEDHIKTYWPRLQYLDQHPEALLSFLQKLKSTRLGLRFEMFIWFWLLDHAYHPYELLGHSIQKIDGRKTVGELDFVLRNTVTAEIEHWEVALKYYLAEGDFSLPYWYGLNRSDTLSRKLNHFTQKQFQFEDALGQNIQHRFCILKGQLYLPEFSLRSPLPDWVNPARRIGHWGQCIPSGSEHYYRLQRHEWICPQEFSSSEDATWWTDGLYKQGNDERYYMFRQASLLTFPFF</sequence>
<evidence type="ECO:0000313" key="2">
    <source>
        <dbReference type="Proteomes" id="UP000186553"/>
    </source>
</evidence>
<dbReference type="STRING" id="1891224.BBP83_05375"/>
<dbReference type="Proteomes" id="UP000186553">
    <property type="component" value="Unassembled WGS sequence"/>
</dbReference>
<dbReference type="EMBL" id="MBDL01000008">
    <property type="protein sequence ID" value="ODA13789.1"/>
    <property type="molecule type" value="Genomic_DNA"/>
</dbReference>
<gene>
    <name evidence="1" type="ORF">BBP83_05375</name>
</gene>